<keyword evidence="1" id="KW-0472">Membrane</keyword>
<dbReference type="HOGENOM" id="CLU_086294_0_0_9"/>
<gene>
    <name evidence="2" type="ordered locus">Desor_4508</name>
</gene>
<feature type="transmembrane region" description="Helical" evidence="1">
    <location>
        <begin position="149"/>
        <end position="175"/>
    </location>
</feature>
<proteinExistence type="predicted"/>
<evidence type="ECO:0000313" key="3">
    <source>
        <dbReference type="Proteomes" id="UP000006346"/>
    </source>
</evidence>
<dbReference type="PATRIC" id="fig|768706.3.peg.4580"/>
<organism evidence="2 3">
    <name type="scientific">Desulfosporosinus orientis (strain ATCC 19365 / DSM 765 / NCIMB 8382 / VKM B-1628 / Singapore I)</name>
    <name type="common">Desulfotomaculum orientis</name>
    <dbReference type="NCBI Taxonomy" id="768706"/>
    <lineage>
        <taxon>Bacteria</taxon>
        <taxon>Bacillati</taxon>
        <taxon>Bacillota</taxon>
        <taxon>Clostridia</taxon>
        <taxon>Eubacteriales</taxon>
        <taxon>Desulfitobacteriaceae</taxon>
        <taxon>Desulfosporosinus</taxon>
    </lineage>
</organism>
<dbReference type="AlphaFoldDB" id="G7W9K0"/>
<dbReference type="Proteomes" id="UP000006346">
    <property type="component" value="Chromosome"/>
</dbReference>
<feature type="transmembrane region" description="Helical" evidence="1">
    <location>
        <begin position="232"/>
        <end position="254"/>
    </location>
</feature>
<accession>G7W9K0</accession>
<feature type="transmembrane region" description="Helical" evidence="1">
    <location>
        <begin position="12"/>
        <end position="34"/>
    </location>
</feature>
<sequence>MLGKLLKYEIKATGRIFLPLFLALLVFAGITRIISSVGPEKWDAPAVISMIVYGLIMAGMFVMTLIMMVQRFYKNLLSDEGYLMLTLPVKTWQHIVSKLLTSMLWIVASGIAAIISIMIIALKQGDLTNILSGLVTFYSQVMNQLGAQAFILLLEMIILAFVSLASGILIIYASIALGHLFRKHKVLATFGSFIALSTLAQIFFTTVSLSPIGSYFIHQHFSASSLFGVQTGFQLASILGIVFNGLLCAAYFAITNTILSKRLNLE</sequence>
<protein>
    <recommendedName>
        <fullName evidence="4">ABC-2 family transporter protein</fullName>
    </recommendedName>
</protein>
<dbReference type="RefSeq" id="WP_014186724.1">
    <property type="nucleotide sequence ID" value="NC_016584.1"/>
</dbReference>
<feature type="transmembrane region" description="Helical" evidence="1">
    <location>
        <begin position="46"/>
        <end position="69"/>
    </location>
</feature>
<evidence type="ECO:0000313" key="2">
    <source>
        <dbReference type="EMBL" id="AET69917.1"/>
    </source>
</evidence>
<dbReference type="KEGG" id="dor:Desor_4508"/>
<evidence type="ECO:0008006" key="4">
    <source>
        <dbReference type="Google" id="ProtNLM"/>
    </source>
</evidence>
<name>G7W9K0_DESOD</name>
<feature type="transmembrane region" description="Helical" evidence="1">
    <location>
        <begin position="99"/>
        <end position="122"/>
    </location>
</feature>
<evidence type="ECO:0000256" key="1">
    <source>
        <dbReference type="SAM" id="Phobius"/>
    </source>
</evidence>
<feature type="transmembrane region" description="Helical" evidence="1">
    <location>
        <begin position="187"/>
        <end position="212"/>
    </location>
</feature>
<dbReference type="EMBL" id="CP003108">
    <property type="protein sequence ID" value="AET69917.1"/>
    <property type="molecule type" value="Genomic_DNA"/>
</dbReference>
<dbReference type="OrthoDB" id="9816138at2"/>
<reference evidence="3" key="1">
    <citation type="submission" date="2011-11" db="EMBL/GenBank/DDBJ databases">
        <title>Complete sequence of Desulfosporosinus orientis DSM 765.</title>
        <authorList>
            <person name="Lucas S."/>
            <person name="Han J."/>
            <person name="Lapidus A."/>
            <person name="Cheng J.-F."/>
            <person name="Goodwin L."/>
            <person name="Pitluck S."/>
            <person name="Peters L."/>
            <person name="Ovchinnikova G."/>
            <person name="Teshima H."/>
            <person name="Detter J.C."/>
            <person name="Han C."/>
            <person name="Tapia R."/>
            <person name="Land M."/>
            <person name="Hauser L."/>
            <person name="Kyrpides N."/>
            <person name="Ivanova N."/>
            <person name="Pagani I."/>
            <person name="Pester M."/>
            <person name="Spring S."/>
            <person name="Ollivier B."/>
            <person name="Rattei T."/>
            <person name="Klenk H.-P."/>
            <person name="Wagner M."/>
            <person name="Loy A."/>
            <person name="Woyke T."/>
        </authorList>
    </citation>
    <scope>NUCLEOTIDE SEQUENCE [LARGE SCALE GENOMIC DNA]</scope>
    <source>
        <strain evidence="3">ATCC 19365 / DSM 765 / NCIMB 8382 / VKM B-1628</strain>
    </source>
</reference>
<dbReference type="STRING" id="768706.Desor_4508"/>
<keyword evidence="3" id="KW-1185">Reference proteome</keyword>
<keyword evidence="1" id="KW-0812">Transmembrane</keyword>
<keyword evidence="1" id="KW-1133">Transmembrane helix</keyword>
<reference evidence="2 3" key="2">
    <citation type="journal article" date="2012" name="J. Bacteriol.">
        <title>Complete genome sequences of Desulfosporosinus orientis DSM765T, Desulfosporosinus youngiae DSM17734T, Desulfosporosinus meridiei DSM13257T, and Desulfosporosinus acidiphilus DSM22704T.</title>
        <authorList>
            <person name="Pester M."/>
            <person name="Brambilla E."/>
            <person name="Alazard D."/>
            <person name="Rattei T."/>
            <person name="Weinmaier T."/>
            <person name="Han J."/>
            <person name="Lucas S."/>
            <person name="Lapidus A."/>
            <person name="Cheng J.F."/>
            <person name="Goodwin L."/>
            <person name="Pitluck S."/>
            <person name="Peters L."/>
            <person name="Ovchinnikova G."/>
            <person name="Teshima H."/>
            <person name="Detter J.C."/>
            <person name="Han C.S."/>
            <person name="Tapia R."/>
            <person name="Land M.L."/>
            <person name="Hauser L."/>
            <person name="Kyrpides N.C."/>
            <person name="Ivanova N.N."/>
            <person name="Pagani I."/>
            <person name="Huntmann M."/>
            <person name="Wei C.L."/>
            <person name="Davenport K.W."/>
            <person name="Daligault H."/>
            <person name="Chain P.S."/>
            <person name="Chen A."/>
            <person name="Mavromatis K."/>
            <person name="Markowitz V."/>
            <person name="Szeto E."/>
            <person name="Mikhailova N."/>
            <person name="Pati A."/>
            <person name="Wagner M."/>
            <person name="Woyke T."/>
            <person name="Ollivier B."/>
            <person name="Klenk H.P."/>
            <person name="Spring S."/>
            <person name="Loy A."/>
        </authorList>
    </citation>
    <scope>NUCLEOTIDE SEQUENCE [LARGE SCALE GENOMIC DNA]</scope>
    <source>
        <strain evidence="3">ATCC 19365 / DSM 765 / NCIMB 8382 / VKM B-1628</strain>
    </source>
</reference>
<dbReference type="eggNOG" id="COG1131">
    <property type="taxonomic scope" value="Bacteria"/>
</dbReference>